<sequence length="279" mass="30711">MRTMNTILTTQCDDDVGLIAKITGLCHQHNLNITRNNEFVDKDAQRFFMRTELSGVISDDFLPSLAELLPDGAELALHSSEKTKVVLLATKEAHCLGGVLLKQFEKALNIEVLAVIANYADLAPLAAGFGVPFHVVSHEGLSRAEHDQKVGDLIASYQPDIIGLAKYMRILSPEFVARFEGKIINIHHSFLPAFIGAKPYHQAFERGVKIIGATAHFVNNELDEGPIILQDVTHVSHADTAEMMAKMGKDVEKTVFCKALQLASEHKLFINGNRTVVFA</sequence>
<dbReference type="Proteomes" id="UP000183805">
    <property type="component" value="Unassembled WGS sequence"/>
</dbReference>
<comment type="caution">
    <text evidence="6">The sequence shown here is derived from an EMBL/GenBank/DDBJ whole genome shotgun (WGS) entry which is preliminary data.</text>
</comment>
<dbReference type="PANTHER" id="PTHR42706">
    <property type="entry name" value="FORMYLTETRAHYDROFOLATE DEFORMYLASE"/>
    <property type="match status" value="1"/>
</dbReference>
<dbReference type="Gene3D" id="3.30.70.260">
    <property type="match status" value="1"/>
</dbReference>
<dbReference type="PANTHER" id="PTHR42706:SF1">
    <property type="entry name" value="FORMYLTETRAHYDROFOLATE DEFORMYLASE 2, MITOCHONDRIAL"/>
    <property type="match status" value="1"/>
</dbReference>
<dbReference type="NCBIfam" id="NF004684">
    <property type="entry name" value="PRK06027.1"/>
    <property type="match status" value="1"/>
</dbReference>
<dbReference type="InterPro" id="IPR004810">
    <property type="entry name" value="PurU"/>
</dbReference>
<dbReference type="Pfam" id="PF00551">
    <property type="entry name" value="Formyl_trans_N"/>
    <property type="match status" value="1"/>
</dbReference>
<dbReference type="EC" id="3.5.1.10" evidence="3 4"/>
<dbReference type="HAMAP" id="MF_01927">
    <property type="entry name" value="PurU"/>
    <property type="match status" value="1"/>
</dbReference>
<evidence type="ECO:0000313" key="7">
    <source>
        <dbReference type="Proteomes" id="UP000183805"/>
    </source>
</evidence>
<keyword evidence="2 3" id="KW-0378">Hydrolase</keyword>
<dbReference type="CDD" id="cd04875">
    <property type="entry name" value="ACT_F4HF-DF"/>
    <property type="match status" value="1"/>
</dbReference>
<dbReference type="PRINTS" id="PR01575">
    <property type="entry name" value="FFH4HYDRLASE"/>
</dbReference>
<dbReference type="EMBL" id="FPAZ01000005">
    <property type="protein sequence ID" value="SFT60181.1"/>
    <property type="molecule type" value="Genomic_DNA"/>
</dbReference>
<evidence type="ECO:0000256" key="4">
    <source>
        <dbReference type="NCBIfam" id="TIGR00655"/>
    </source>
</evidence>
<keyword evidence="1 3" id="KW-0554">One-carbon metabolism</keyword>
<proteinExistence type="inferred from homology"/>
<dbReference type="SUPFAM" id="SSF53328">
    <property type="entry name" value="Formyltransferase"/>
    <property type="match status" value="1"/>
</dbReference>
<comment type="similarity">
    <text evidence="3">Belongs to the PurU family.</text>
</comment>
<dbReference type="InterPro" id="IPR044074">
    <property type="entry name" value="PurU_ACT"/>
</dbReference>
<protein>
    <recommendedName>
        <fullName evidence="3 4">Formyltetrahydrofolate deformylase</fullName>
        <ecNumber evidence="3 4">3.5.1.10</ecNumber>
    </recommendedName>
    <alternativeName>
        <fullName evidence="3">Formyl-FH(4) hydrolase</fullName>
    </alternativeName>
</protein>
<dbReference type="PIRSF" id="PIRSF036480">
    <property type="entry name" value="FormyFH4_hydr"/>
    <property type="match status" value="1"/>
</dbReference>
<evidence type="ECO:0000256" key="1">
    <source>
        <dbReference type="ARBA" id="ARBA00022563"/>
    </source>
</evidence>
<evidence type="ECO:0000256" key="3">
    <source>
        <dbReference type="HAMAP-Rule" id="MF_01927"/>
    </source>
</evidence>
<gene>
    <name evidence="3" type="primary">purU</name>
    <name evidence="6" type="ORF">SAMN04487854_105217</name>
</gene>
<dbReference type="SUPFAM" id="SSF55021">
    <property type="entry name" value="ACT-like"/>
    <property type="match status" value="1"/>
</dbReference>
<comment type="catalytic activity">
    <reaction evidence="3">
        <text>(6R)-10-formyltetrahydrofolate + H2O = (6S)-5,6,7,8-tetrahydrofolate + formate + H(+)</text>
        <dbReference type="Rhea" id="RHEA:19833"/>
        <dbReference type="ChEBI" id="CHEBI:15377"/>
        <dbReference type="ChEBI" id="CHEBI:15378"/>
        <dbReference type="ChEBI" id="CHEBI:15740"/>
        <dbReference type="ChEBI" id="CHEBI:57453"/>
        <dbReference type="ChEBI" id="CHEBI:195366"/>
        <dbReference type="EC" id="3.5.1.10"/>
    </reaction>
</comment>
<dbReference type="NCBIfam" id="TIGR00655">
    <property type="entry name" value="PurU"/>
    <property type="match status" value="1"/>
</dbReference>
<evidence type="ECO:0000259" key="5">
    <source>
        <dbReference type="Pfam" id="PF00551"/>
    </source>
</evidence>
<dbReference type="InterPro" id="IPR045865">
    <property type="entry name" value="ACT-like_dom_sf"/>
</dbReference>
<feature type="active site" evidence="3">
    <location>
        <position position="223"/>
    </location>
</feature>
<dbReference type="Gene3D" id="3.40.50.170">
    <property type="entry name" value="Formyl transferase, N-terminal domain"/>
    <property type="match status" value="1"/>
</dbReference>
<accession>A0ABY1GF34</accession>
<dbReference type="InterPro" id="IPR036477">
    <property type="entry name" value="Formyl_transf_N_sf"/>
</dbReference>
<comment type="pathway">
    <text evidence="3">Purine metabolism; IMP biosynthesis via de novo pathway; formate from 10-formyl-5,6,7,8-tetrahydrofolate: step 1/1.</text>
</comment>
<keyword evidence="3" id="KW-0658">Purine biosynthesis</keyword>
<reference evidence="6 7" key="1">
    <citation type="submission" date="2016-10" db="EMBL/GenBank/DDBJ databases">
        <authorList>
            <person name="Varghese N."/>
            <person name="Submissions S."/>
        </authorList>
    </citation>
    <scope>NUCLEOTIDE SEQUENCE [LARGE SCALE GENOMIC DNA]</scope>
    <source>
        <strain evidence="6 7">CGMCC 1.8499</strain>
    </source>
</reference>
<name>A0ABY1GF34_9GAMM</name>
<evidence type="ECO:0000256" key="2">
    <source>
        <dbReference type="ARBA" id="ARBA00022801"/>
    </source>
</evidence>
<keyword evidence="7" id="KW-1185">Reference proteome</keyword>
<comment type="function">
    <text evidence="3">Catalyzes the hydrolysis of 10-formyltetrahydrofolate (formyl-FH4) to formate and tetrahydrofolate (FH4).</text>
</comment>
<dbReference type="InterPro" id="IPR002376">
    <property type="entry name" value="Formyl_transf_N"/>
</dbReference>
<organism evidence="6 7">
    <name type="scientific">Pseudoalteromonas lipolytica</name>
    <dbReference type="NCBI Taxonomy" id="570156"/>
    <lineage>
        <taxon>Bacteria</taxon>
        <taxon>Pseudomonadati</taxon>
        <taxon>Pseudomonadota</taxon>
        <taxon>Gammaproteobacteria</taxon>
        <taxon>Alteromonadales</taxon>
        <taxon>Pseudoalteromonadaceae</taxon>
        <taxon>Pseudoalteromonas</taxon>
    </lineage>
</organism>
<feature type="domain" description="Formyl transferase N-terminal" evidence="5">
    <location>
        <begin position="84"/>
        <end position="260"/>
    </location>
</feature>
<evidence type="ECO:0000313" key="6">
    <source>
        <dbReference type="EMBL" id="SFT60181.1"/>
    </source>
</evidence>